<feature type="signal peptide" evidence="8">
    <location>
        <begin position="1"/>
        <end position="23"/>
    </location>
</feature>
<feature type="domain" description="C-type lectin" evidence="9">
    <location>
        <begin position="33"/>
        <end position="155"/>
    </location>
</feature>
<keyword evidence="5 10" id="KW-0430">Lectin</keyword>
<dbReference type="InterPro" id="IPR016187">
    <property type="entry name" value="CTDL_fold"/>
</dbReference>
<evidence type="ECO:0000313" key="10">
    <source>
        <dbReference type="EMBL" id="ABP94086.1"/>
    </source>
</evidence>
<dbReference type="PROSITE" id="PS00615">
    <property type="entry name" value="C_TYPE_LECTIN_1"/>
    <property type="match status" value="1"/>
</dbReference>
<keyword evidence="7" id="KW-1015">Disulfide bond</keyword>
<evidence type="ECO:0000256" key="8">
    <source>
        <dbReference type="SAM" id="SignalP"/>
    </source>
</evidence>
<dbReference type="GO" id="GO:0005576">
    <property type="term" value="C:extracellular region"/>
    <property type="evidence" value="ECO:0007669"/>
    <property type="project" value="UniProtKB-SubCell"/>
</dbReference>
<reference evidence="10" key="1">
    <citation type="submission" date="2006-12" db="EMBL/GenBank/DDBJ databases">
        <title>Identification and characterization of C-type lectins from the venom of the Australian elapid snakes.</title>
        <authorList>
            <person name="Earl S.T."/>
            <person name="Masci P.P."/>
            <person name="de Jersey J."/>
            <person name="Lavin M.F."/>
        </authorList>
    </citation>
    <scope>NUCLEOTIDE SEQUENCE</scope>
    <source>
        <tissue evidence="10">Venom gland</tissue>
    </source>
</reference>
<dbReference type="InterPro" id="IPR001304">
    <property type="entry name" value="C-type_lectin-like"/>
</dbReference>
<evidence type="ECO:0000256" key="1">
    <source>
        <dbReference type="ARBA" id="ARBA00004613"/>
    </source>
</evidence>
<feature type="chain" id="PRO_5003040423" evidence="8">
    <location>
        <begin position="24"/>
        <end position="158"/>
    </location>
</feature>
<evidence type="ECO:0000256" key="7">
    <source>
        <dbReference type="ARBA" id="ARBA00023157"/>
    </source>
</evidence>
<sequence length="158" mass="18609">MGRFLLVTLSLLVGAFSLNGVNSSCCPQDWLPRNGFCYKVFNDPKNWDDAEMFCRKLKPGCHLASLHSNADAVELSEYITDYLIGHDHVWIGLRDTRKKYMWEWTDRSRTDFLPWRKDQPDHYKNNEFCVEIVSFTGYREWNDDSCTALRPFLCQCKH</sequence>
<dbReference type="SUPFAM" id="SSF56436">
    <property type="entry name" value="C-type lectin-like"/>
    <property type="match status" value="1"/>
</dbReference>
<evidence type="ECO:0000256" key="3">
    <source>
        <dbReference type="ARBA" id="ARBA00022525"/>
    </source>
</evidence>
<dbReference type="InterPro" id="IPR016186">
    <property type="entry name" value="C-type_lectin-like/link_sf"/>
</dbReference>
<protein>
    <submittedName>
        <fullName evidence="10">Venom C-type lectin galactose binding isoform variant 1</fullName>
    </submittedName>
</protein>
<dbReference type="GO" id="GO:0046872">
    <property type="term" value="F:metal ion binding"/>
    <property type="evidence" value="ECO:0007669"/>
    <property type="project" value="UniProtKB-KW"/>
</dbReference>
<evidence type="ECO:0000256" key="2">
    <source>
        <dbReference type="ARBA" id="ARBA00006250"/>
    </source>
</evidence>
<dbReference type="EMBL" id="EF194736">
    <property type="protein sequence ID" value="ABP94086.1"/>
    <property type="molecule type" value="mRNA"/>
</dbReference>
<dbReference type="CDD" id="cd03594">
    <property type="entry name" value="CLECT_REG-1_like"/>
    <property type="match status" value="1"/>
</dbReference>
<dbReference type="InterPro" id="IPR050111">
    <property type="entry name" value="C-type_lectin/snaclec_domain"/>
</dbReference>
<keyword evidence="6" id="KW-0106">Calcium</keyword>
<accession>D2YVJ3</accession>
<comment type="similarity">
    <text evidence="2">Belongs to the true venom lectin family.</text>
</comment>
<keyword evidence="4" id="KW-0479">Metal-binding</keyword>
<dbReference type="PROSITE" id="PS50041">
    <property type="entry name" value="C_TYPE_LECTIN_2"/>
    <property type="match status" value="1"/>
</dbReference>
<dbReference type="SMART" id="SM00034">
    <property type="entry name" value="CLECT"/>
    <property type="match status" value="1"/>
</dbReference>
<keyword evidence="8" id="KW-0732">Signal</keyword>
<dbReference type="AlphaFoldDB" id="D2YVJ3"/>
<dbReference type="GO" id="GO:0030246">
    <property type="term" value="F:carbohydrate binding"/>
    <property type="evidence" value="ECO:0007669"/>
    <property type="project" value="UniProtKB-KW"/>
</dbReference>
<dbReference type="Gene3D" id="3.10.100.10">
    <property type="entry name" value="Mannose-Binding Protein A, subunit A"/>
    <property type="match status" value="1"/>
</dbReference>
<evidence type="ECO:0000256" key="6">
    <source>
        <dbReference type="ARBA" id="ARBA00022837"/>
    </source>
</evidence>
<comment type="subcellular location">
    <subcellularLocation>
        <location evidence="1">Secreted</location>
    </subcellularLocation>
</comment>
<keyword evidence="3" id="KW-0964">Secreted</keyword>
<name>D2YVJ3_PSETE</name>
<dbReference type="PANTHER" id="PTHR22803">
    <property type="entry name" value="MANNOSE, PHOSPHOLIPASE, LECTIN RECEPTOR RELATED"/>
    <property type="match status" value="1"/>
</dbReference>
<evidence type="ECO:0000256" key="5">
    <source>
        <dbReference type="ARBA" id="ARBA00022734"/>
    </source>
</evidence>
<dbReference type="PRINTS" id="PR01504">
    <property type="entry name" value="PNCREATITSAP"/>
</dbReference>
<dbReference type="InterPro" id="IPR018378">
    <property type="entry name" value="C-type_lectin_CS"/>
</dbReference>
<dbReference type="Pfam" id="PF00059">
    <property type="entry name" value="Lectin_C"/>
    <property type="match status" value="1"/>
</dbReference>
<evidence type="ECO:0000259" key="9">
    <source>
        <dbReference type="PROSITE" id="PS50041"/>
    </source>
</evidence>
<dbReference type="FunFam" id="3.10.100.10:FF:000015">
    <property type="entry name" value="C-type lectin Cal"/>
    <property type="match status" value="1"/>
</dbReference>
<organism evidence="10">
    <name type="scientific">Pseudonaja textilis</name>
    <name type="common">Eastern brown snake</name>
    <dbReference type="NCBI Taxonomy" id="8673"/>
    <lineage>
        <taxon>Eukaryota</taxon>
        <taxon>Metazoa</taxon>
        <taxon>Chordata</taxon>
        <taxon>Craniata</taxon>
        <taxon>Vertebrata</taxon>
        <taxon>Euteleostomi</taxon>
        <taxon>Lepidosauria</taxon>
        <taxon>Squamata</taxon>
        <taxon>Bifurcata</taxon>
        <taxon>Unidentata</taxon>
        <taxon>Episquamata</taxon>
        <taxon>Toxicofera</taxon>
        <taxon>Serpentes</taxon>
        <taxon>Colubroidea</taxon>
        <taxon>Elapidae</taxon>
        <taxon>Hydrophiinae</taxon>
        <taxon>Pseudonaja</taxon>
    </lineage>
</organism>
<evidence type="ECO:0000256" key="4">
    <source>
        <dbReference type="ARBA" id="ARBA00022723"/>
    </source>
</evidence>
<proteinExistence type="evidence at transcript level"/>